<evidence type="ECO:0000313" key="2">
    <source>
        <dbReference type="EMBL" id="OAF98654.1"/>
    </source>
</evidence>
<dbReference type="RefSeq" id="XP_018029020.1">
    <property type="nucleotide sequence ID" value="XM_018186202.1"/>
</dbReference>
<reference evidence="2 3" key="1">
    <citation type="submission" date="2016-05" db="EMBL/GenBank/DDBJ databases">
        <title>Comparative analysis of secretome profiles of manganese(II)-oxidizing ascomycete fungi.</title>
        <authorList>
            <consortium name="DOE Joint Genome Institute"/>
            <person name="Zeiner C.A."/>
            <person name="Purvine S.O."/>
            <person name="Zink E.M."/>
            <person name="Wu S."/>
            <person name="Pasa-Tolic L."/>
            <person name="Chaput D.L."/>
            <person name="Haridas S."/>
            <person name="Grigoriev I.V."/>
            <person name="Santelli C.M."/>
            <person name="Hansel C.M."/>
        </authorList>
    </citation>
    <scope>NUCLEOTIDE SEQUENCE [LARGE SCALE GENOMIC DNA]</scope>
    <source>
        <strain evidence="2 3">AP3s5-JAC2a</strain>
    </source>
</reference>
<dbReference type="AlphaFoldDB" id="A0A177BTR9"/>
<evidence type="ECO:0000256" key="1">
    <source>
        <dbReference type="SAM" id="MobiDB-lite"/>
    </source>
</evidence>
<gene>
    <name evidence="2" type="ORF">CC84DRAFT_429275</name>
</gene>
<dbReference type="EMBL" id="KV441565">
    <property type="protein sequence ID" value="OAF98654.1"/>
    <property type="molecule type" value="Genomic_DNA"/>
</dbReference>
<dbReference type="GeneID" id="28769688"/>
<organism evidence="2 3">
    <name type="scientific">Paraphaeosphaeria sporulosa</name>
    <dbReference type="NCBI Taxonomy" id="1460663"/>
    <lineage>
        <taxon>Eukaryota</taxon>
        <taxon>Fungi</taxon>
        <taxon>Dikarya</taxon>
        <taxon>Ascomycota</taxon>
        <taxon>Pezizomycotina</taxon>
        <taxon>Dothideomycetes</taxon>
        <taxon>Pleosporomycetidae</taxon>
        <taxon>Pleosporales</taxon>
        <taxon>Massarineae</taxon>
        <taxon>Didymosphaeriaceae</taxon>
        <taxon>Paraphaeosphaeria</taxon>
    </lineage>
</organism>
<name>A0A177BTR9_9PLEO</name>
<keyword evidence="3" id="KW-1185">Reference proteome</keyword>
<dbReference type="Proteomes" id="UP000077069">
    <property type="component" value="Unassembled WGS sequence"/>
</dbReference>
<evidence type="ECO:0000313" key="3">
    <source>
        <dbReference type="Proteomes" id="UP000077069"/>
    </source>
</evidence>
<protein>
    <submittedName>
        <fullName evidence="2">Uncharacterized protein</fullName>
    </submittedName>
</protein>
<proteinExistence type="predicted"/>
<dbReference type="InParanoid" id="A0A177BTR9"/>
<sequence>MVLVPAERVAGRRRSGGTLPPLRTGSAWPRNHPSSYEKDSSIWRTPSARGIWGFTVSGRGRPRIFVGLSGSPQRSLFCPEDLSRTHEVKVTVFHISLSCCDCPRREVFTIS</sequence>
<feature type="region of interest" description="Disordered" evidence="1">
    <location>
        <begin position="1"/>
        <end position="34"/>
    </location>
</feature>
<accession>A0A177BTR9</accession>